<dbReference type="Pfam" id="PF25889">
    <property type="entry name" value="WHD_Fungal_DR"/>
    <property type="match status" value="1"/>
</dbReference>
<dbReference type="SUPFAM" id="SSF48097">
    <property type="entry name" value="Regulator of G-protein signaling, RGS"/>
    <property type="match status" value="1"/>
</dbReference>
<proteinExistence type="predicted"/>
<feature type="domain" description="DEP" evidence="4">
    <location>
        <begin position="243"/>
        <end position="329"/>
    </location>
</feature>
<dbReference type="OrthoDB" id="196547at2759"/>
<feature type="compositionally biased region" description="Basic and acidic residues" evidence="2">
    <location>
        <begin position="364"/>
        <end position="377"/>
    </location>
</feature>
<dbReference type="InterPro" id="IPR016137">
    <property type="entry name" value="RGS"/>
</dbReference>
<dbReference type="GO" id="GO:0009968">
    <property type="term" value="P:negative regulation of signal transduction"/>
    <property type="evidence" value="ECO:0007669"/>
    <property type="project" value="UniProtKB-KW"/>
</dbReference>
<evidence type="ECO:0000313" key="6">
    <source>
        <dbReference type="Proteomes" id="UP000305067"/>
    </source>
</evidence>
<dbReference type="Pfam" id="PF00615">
    <property type="entry name" value="RGS"/>
    <property type="match status" value="1"/>
</dbReference>
<evidence type="ECO:0000259" key="4">
    <source>
        <dbReference type="PROSITE" id="PS50186"/>
    </source>
</evidence>
<dbReference type="PANTHER" id="PTHR10845">
    <property type="entry name" value="REGULATOR OF G PROTEIN SIGNALING"/>
    <property type="match status" value="1"/>
</dbReference>
<dbReference type="SMART" id="SM00049">
    <property type="entry name" value="DEP"/>
    <property type="match status" value="2"/>
</dbReference>
<dbReference type="InterPro" id="IPR036388">
    <property type="entry name" value="WH-like_DNA-bd_sf"/>
</dbReference>
<dbReference type="STRING" id="1884261.A0A5C3QF00"/>
<dbReference type="InterPro" id="IPR044926">
    <property type="entry name" value="RGS_subdomain_2"/>
</dbReference>
<dbReference type="CDD" id="cd04450">
    <property type="entry name" value="DEP_RGS7-like"/>
    <property type="match status" value="1"/>
</dbReference>
<feature type="compositionally biased region" description="Basic and acidic residues" evidence="2">
    <location>
        <begin position="618"/>
        <end position="628"/>
    </location>
</feature>
<dbReference type="PANTHER" id="PTHR10845:SF192">
    <property type="entry name" value="DOUBLE HIT, ISOFORM B"/>
    <property type="match status" value="1"/>
</dbReference>
<evidence type="ECO:0000259" key="3">
    <source>
        <dbReference type="PROSITE" id="PS50132"/>
    </source>
</evidence>
<dbReference type="SMART" id="SM00315">
    <property type="entry name" value="RGS"/>
    <property type="match status" value="1"/>
</dbReference>
<dbReference type="InterPro" id="IPR000591">
    <property type="entry name" value="DEP_dom"/>
</dbReference>
<organism evidence="5 6">
    <name type="scientific">Pterulicium gracile</name>
    <dbReference type="NCBI Taxonomy" id="1884261"/>
    <lineage>
        <taxon>Eukaryota</taxon>
        <taxon>Fungi</taxon>
        <taxon>Dikarya</taxon>
        <taxon>Basidiomycota</taxon>
        <taxon>Agaricomycotina</taxon>
        <taxon>Agaricomycetes</taxon>
        <taxon>Agaricomycetidae</taxon>
        <taxon>Agaricales</taxon>
        <taxon>Pleurotineae</taxon>
        <taxon>Pterulaceae</taxon>
        <taxon>Pterulicium</taxon>
    </lineage>
</organism>
<dbReference type="Gene3D" id="1.10.167.10">
    <property type="entry name" value="Regulator of G-protein Signalling 4, domain 2"/>
    <property type="match status" value="1"/>
</dbReference>
<evidence type="ECO:0000256" key="2">
    <source>
        <dbReference type="SAM" id="MobiDB-lite"/>
    </source>
</evidence>
<feature type="compositionally biased region" description="Polar residues" evidence="2">
    <location>
        <begin position="1"/>
        <end position="17"/>
    </location>
</feature>
<dbReference type="Proteomes" id="UP000305067">
    <property type="component" value="Unassembled WGS sequence"/>
</dbReference>
<feature type="region of interest" description="Disordered" evidence="2">
    <location>
        <begin position="617"/>
        <end position="645"/>
    </location>
</feature>
<feature type="compositionally biased region" description="Polar residues" evidence="2">
    <location>
        <begin position="346"/>
        <end position="359"/>
    </location>
</feature>
<dbReference type="InterPro" id="IPR058855">
    <property type="entry name" value="RGS1/SST2-like_Fungal-DR"/>
</dbReference>
<feature type="domain" description="RGS" evidence="3">
    <location>
        <begin position="404"/>
        <end position="573"/>
    </location>
</feature>
<protein>
    <submittedName>
        <fullName evidence="5">Regulator of G protein signaling domain-containing protein</fullName>
    </submittedName>
</protein>
<dbReference type="InterPro" id="IPR036390">
    <property type="entry name" value="WH_DNA-bd_sf"/>
</dbReference>
<keyword evidence="6" id="KW-1185">Reference proteome</keyword>
<evidence type="ECO:0000313" key="5">
    <source>
        <dbReference type="EMBL" id="TFL00635.1"/>
    </source>
</evidence>
<dbReference type="EMBL" id="ML178828">
    <property type="protein sequence ID" value="TFL00635.1"/>
    <property type="molecule type" value="Genomic_DNA"/>
</dbReference>
<dbReference type="Gene3D" id="1.10.10.10">
    <property type="entry name" value="Winged helix-like DNA-binding domain superfamily/Winged helix DNA-binding domain"/>
    <property type="match status" value="2"/>
</dbReference>
<name>A0A5C3QF00_9AGAR</name>
<gene>
    <name evidence="5" type="ORF">BDV98DRAFT_593960</name>
</gene>
<keyword evidence="1" id="KW-0734">Signal transduction inhibitor</keyword>
<dbReference type="SUPFAM" id="SSF46785">
    <property type="entry name" value="Winged helix' DNA-binding domain"/>
    <property type="match status" value="1"/>
</dbReference>
<dbReference type="InterPro" id="IPR036305">
    <property type="entry name" value="RGS_sf"/>
</dbReference>
<dbReference type="PROSITE" id="PS50132">
    <property type="entry name" value="RGS"/>
    <property type="match status" value="1"/>
</dbReference>
<sequence length="645" mass="72355">MPAQDDANNQATSSHMMKTTKRGRPFLKDTLDLFATLVVSLELGNHKQFFRTFANSFTTDEAAQNLASLKFSQSNRGPDPREPSRVVTTTTTTTFSMTRDMAKAMSQHFMDARLIENSADPSSNLFKDRGVYTLTPKGLHVLERFISKNGINADHLQQVFATQPICIKLLHLERRSLDDEIIVTQSVITALFRRFVGRQPNYPPQAQAPLDAFQRYHERAKGCPLMDVTERAQPLIGKPNPTTHKHCFAAVTALEWLCDFTSVVGREEAAEMAAQFVRFGLIGLVSDKRKNNDSAIIFTVRGSAPGGNSPVSQHGEFRCTAKAIYKVTDEGRRLAHWDSLKGLTRDSPNASSANLSAEGSSVDDESRSQAKKSEAKIQRRISMAEKLNANYEEKKAPKESNTDRLRYIIEEPQLRALFRDFLRSNFCEENLSFWLDVEDFKRKFNITSSAQAVTTAAPPRAGPRGQGHAAMEKHHETLINTAFIIYHTYLAPSSQCELNIDHGLRNELAKYLDDVVTNITGKSFSGRVEPEQANAFNATQLQMMIKLYERIQTHVFRLMASDSVPKFIKTPKFLATRNWEEDFDPTENDILFLSNNPSQPPGLHDEEVGGAYMTVSQHAREREHREARANAQSQAAAGETSSTPH</sequence>
<feature type="region of interest" description="Disordered" evidence="2">
    <location>
        <begin position="345"/>
        <end position="378"/>
    </location>
</feature>
<reference evidence="5 6" key="1">
    <citation type="journal article" date="2019" name="Nat. Ecol. Evol.">
        <title>Megaphylogeny resolves global patterns of mushroom evolution.</title>
        <authorList>
            <person name="Varga T."/>
            <person name="Krizsan K."/>
            <person name="Foldi C."/>
            <person name="Dima B."/>
            <person name="Sanchez-Garcia M."/>
            <person name="Sanchez-Ramirez S."/>
            <person name="Szollosi G.J."/>
            <person name="Szarkandi J.G."/>
            <person name="Papp V."/>
            <person name="Albert L."/>
            <person name="Andreopoulos W."/>
            <person name="Angelini C."/>
            <person name="Antonin V."/>
            <person name="Barry K.W."/>
            <person name="Bougher N.L."/>
            <person name="Buchanan P."/>
            <person name="Buyck B."/>
            <person name="Bense V."/>
            <person name="Catcheside P."/>
            <person name="Chovatia M."/>
            <person name="Cooper J."/>
            <person name="Damon W."/>
            <person name="Desjardin D."/>
            <person name="Finy P."/>
            <person name="Geml J."/>
            <person name="Haridas S."/>
            <person name="Hughes K."/>
            <person name="Justo A."/>
            <person name="Karasinski D."/>
            <person name="Kautmanova I."/>
            <person name="Kiss B."/>
            <person name="Kocsube S."/>
            <person name="Kotiranta H."/>
            <person name="LaButti K.M."/>
            <person name="Lechner B.E."/>
            <person name="Liimatainen K."/>
            <person name="Lipzen A."/>
            <person name="Lukacs Z."/>
            <person name="Mihaltcheva S."/>
            <person name="Morgado L.N."/>
            <person name="Niskanen T."/>
            <person name="Noordeloos M.E."/>
            <person name="Ohm R.A."/>
            <person name="Ortiz-Santana B."/>
            <person name="Ovrebo C."/>
            <person name="Racz N."/>
            <person name="Riley R."/>
            <person name="Savchenko A."/>
            <person name="Shiryaev A."/>
            <person name="Soop K."/>
            <person name="Spirin V."/>
            <person name="Szebenyi C."/>
            <person name="Tomsovsky M."/>
            <person name="Tulloss R.E."/>
            <person name="Uehling J."/>
            <person name="Grigoriev I.V."/>
            <person name="Vagvolgyi C."/>
            <person name="Papp T."/>
            <person name="Martin F.M."/>
            <person name="Miettinen O."/>
            <person name="Hibbett D.S."/>
            <person name="Nagy L.G."/>
        </authorList>
    </citation>
    <scope>NUCLEOTIDE SEQUENCE [LARGE SCALE GENOMIC DNA]</scope>
    <source>
        <strain evidence="5 6">CBS 309.79</strain>
    </source>
</reference>
<dbReference type="AlphaFoldDB" id="A0A5C3QF00"/>
<accession>A0A5C3QF00</accession>
<evidence type="ECO:0000256" key="1">
    <source>
        <dbReference type="ARBA" id="ARBA00022700"/>
    </source>
</evidence>
<dbReference type="CDD" id="cd08708">
    <property type="entry name" value="RGS_FLBA"/>
    <property type="match status" value="1"/>
</dbReference>
<feature type="region of interest" description="Disordered" evidence="2">
    <location>
        <begin position="1"/>
        <end position="21"/>
    </location>
</feature>
<dbReference type="GO" id="GO:0035556">
    <property type="term" value="P:intracellular signal transduction"/>
    <property type="evidence" value="ECO:0007669"/>
    <property type="project" value="InterPro"/>
</dbReference>
<dbReference type="PROSITE" id="PS50186">
    <property type="entry name" value="DEP"/>
    <property type="match status" value="1"/>
</dbReference>